<evidence type="ECO:0000256" key="1">
    <source>
        <dbReference type="SAM" id="MobiDB-lite"/>
    </source>
</evidence>
<gene>
    <name evidence="2" type="ORF">PHSY_004703</name>
</gene>
<protein>
    <submittedName>
        <fullName evidence="2">Carbamoyl-phosphate synthase (Glutamine-hydrolysing) large subunit</fullName>
    </submittedName>
</protein>
<dbReference type="GeneID" id="24109985"/>
<name>R9P6Z9_PSEHS</name>
<proteinExistence type="predicted"/>
<sequence length="156" mass="17459">MLAVDMPRQPAATRRRVGRAGLGTSSTTPAPSARFQMLKILNLSTYRLLVCWRRQLVVSTRFTFAREMCLSSHKGSWQTVRCGREEDETRRERIVLSPQLARLASEAYYSRTEGHSAGALVQIESIASHPCSPSVSATAAFSALAPLDRRRIIRQR</sequence>
<keyword evidence="3" id="KW-1185">Reference proteome</keyword>
<evidence type="ECO:0000313" key="3">
    <source>
        <dbReference type="Proteomes" id="UP000014071"/>
    </source>
</evidence>
<feature type="region of interest" description="Disordered" evidence="1">
    <location>
        <begin position="1"/>
        <end position="29"/>
    </location>
</feature>
<dbReference type="Proteomes" id="UP000014071">
    <property type="component" value="Unassembled WGS sequence"/>
</dbReference>
<reference evidence="3" key="1">
    <citation type="journal article" date="2013" name="Genome Announc.">
        <title>Draft genome sequence of the basidiomycetous yeast-like fungus Pseudozyma hubeiensis SY62, which produces an abundant amount of the biosurfactant mannosylerythritol lipids.</title>
        <authorList>
            <person name="Konishi M."/>
            <person name="Hatada Y."/>
            <person name="Horiuchi J."/>
        </authorList>
    </citation>
    <scope>NUCLEOTIDE SEQUENCE [LARGE SCALE GENOMIC DNA]</scope>
    <source>
        <strain evidence="3">SY62</strain>
    </source>
</reference>
<dbReference type="RefSeq" id="XP_012190706.1">
    <property type="nucleotide sequence ID" value="XM_012335316.1"/>
</dbReference>
<dbReference type="EMBL" id="DF238808">
    <property type="protein sequence ID" value="GAC97119.1"/>
    <property type="molecule type" value="Genomic_DNA"/>
</dbReference>
<organism evidence="2 3">
    <name type="scientific">Pseudozyma hubeiensis (strain SY62)</name>
    <name type="common">Yeast</name>
    <dbReference type="NCBI Taxonomy" id="1305764"/>
    <lineage>
        <taxon>Eukaryota</taxon>
        <taxon>Fungi</taxon>
        <taxon>Dikarya</taxon>
        <taxon>Basidiomycota</taxon>
        <taxon>Ustilaginomycotina</taxon>
        <taxon>Ustilaginomycetes</taxon>
        <taxon>Ustilaginales</taxon>
        <taxon>Ustilaginaceae</taxon>
        <taxon>Pseudozyma</taxon>
    </lineage>
</organism>
<dbReference type="AlphaFoldDB" id="R9P6Z9"/>
<accession>R9P6Z9</accession>
<dbReference type="HOGENOM" id="CLU_1687458_0_0_1"/>
<evidence type="ECO:0000313" key="2">
    <source>
        <dbReference type="EMBL" id="GAC97119.1"/>
    </source>
</evidence>